<feature type="transmembrane region" description="Helical" evidence="8">
    <location>
        <begin position="379"/>
        <end position="397"/>
    </location>
</feature>
<evidence type="ECO:0000256" key="7">
    <source>
        <dbReference type="ARBA" id="ARBA00023180"/>
    </source>
</evidence>
<dbReference type="Proteomes" id="UP001558652">
    <property type="component" value="Unassembled WGS sequence"/>
</dbReference>
<evidence type="ECO:0000313" key="9">
    <source>
        <dbReference type="EMBL" id="KAL1139783.1"/>
    </source>
</evidence>
<sequence>MYIDIYFFNWTNPEKVWEGRPQFTQVGPYRYYVKRSKVGLVWNDNDTVTFRQMRHWYFDAENSNGSLTDSINVVDIIPLKTAANQRKANIFEQIALSSSLFMSAHKINAVRTVKELLFDGYTDNLLYFGNTFYGEEIPSAFGWFYQRNGSDTNDGLFNMATGAKDIREVGQIRRWNNGQDTGFYRGSCGRVQGSTGEVFPPDVTPEDKLSLFTPDLCRTIHLDYKDKVEVGGVEGLRFAGGADTLGPGGADSCFCEGECPPTGLLNMTQCRSQAPIFISYPHFYKADPRLLENVSGLQPDPEKHEFTMTVEPTLGATIDLKARFQINLLVKPNPHVLLYNQVPRPMYMPVMWFDERATLNTELASELDMMLKVPLMGRLLAWSLLLLGVVLVAVSLARDTSSPRLPQFTLLAVVRTAVAAGADPAHFANKTSSEVERPRSGPT</sequence>
<dbReference type="PANTHER" id="PTHR11923:SF93">
    <property type="entry name" value="GH07959P-RELATED"/>
    <property type="match status" value="1"/>
</dbReference>
<dbReference type="GO" id="GO:0005886">
    <property type="term" value="C:plasma membrane"/>
    <property type="evidence" value="ECO:0007669"/>
    <property type="project" value="UniProtKB-SubCell"/>
</dbReference>
<proteinExistence type="inferred from homology"/>
<dbReference type="PRINTS" id="PR01609">
    <property type="entry name" value="CD36FAMILY"/>
</dbReference>
<evidence type="ECO:0000256" key="8">
    <source>
        <dbReference type="SAM" id="Phobius"/>
    </source>
</evidence>
<accession>A0ABD0ZBZ6</accession>
<keyword evidence="10" id="KW-1185">Reference proteome</keyword>
<evidence type="ECO:0000256" key="4">
    <source>
        <dbReference type="ARBA" id="ARBA00022692"/>
    </source>
</evidence>
<evidence type="ECO:0000256" key="1">
    <source>
        <dbReference type="ARBA" id="ARBA00004236"/>
    </source>
</evidence>
<dbReference type="InterPro" id="IPR002159">
    <property type="entry name" value="CD36_fam"/>
</dbReference>
<dbReference type="PANTHER" id="PTHR11923">
    <property type="entry name" value="SCAVENGER RECEPTOR CLASS B TYPE-1 SR-B1"/>
    <property type="match status" value="1"/>
</dbReference>
<protein>
    <submittedName>
        <fullName evidence="9">Uncharacterized protein</fullName>
    </submittedName>
</protein>
<evidence type="ECO:0000256" key="6">
    <source>
        <dbReference type="ARBA" id="ARBA00023136"/>
    </source>
</evidence>
<evidence type="ECO:0000313" key="10">
    <source>
        <dbReference type="Proteomes" id="UP001558652"/>
    </source>
</evidence>
<keyword evidence="5 8" id="KW-1133">Transmembrane helix</keyword>
<comment type="subcellular location">
    <subcellularLocation>
        <location evidence="1">Cell membrane</location>
    </subcellularLocation>
</comment>
<gene>
    <name evidence="9" type="ORF">AAG570_006760</name>
</gene>
<comment type="caution">
    <text evidence="9">The sequence shown here is derived from an EMBL/GenBank/DDBJ whole genome shotgun (WGS) entry which is preliminary data.</text>
</comment>
<keyword evidence="7" id="KW-0325">Glycoprotein</keyword>
<dbReference type="AlphaFoldDB" id="A0ABD0ZBZ6"/>
<evidence type="ECO:0000256" key="3">
    <source>
        <dbReference type="ARBA" id="ARBA00022475"/>
    </source>
</evidence>
<evidence type="ECO:0000256" key="2">
    <source>
        <dbReference type="ARBA" id="ARBA00010532"/>
    </source>
</evidence>
<keyword evidence="3" id="KW-1003">Cell membrane</keyword>
<keyword evidence="4 8" id="KW-0812">Transmembrane</keyword>
<comment type="similarity">
    <text evidence="2">Belongs to the CD36 family.</text>
</comment>
<name>A0ABD0ZBZ6_9HEMI</name>
<dbReference type="Pfam" id="PF01130">
    <property type="entry name" value="CD36"/>
    <property type="match status" value="1"/>
</dbReference>
<organism evidence="9 10">
    <name type="scientific">Ranatra chinensis</name>
    <dbReference type="NCBI Taxonomy" id="642074"/>
    <lineage>
        <taxon>Eukaryota</taxon>
        <taxon>Metazoa</taxon>
        <taxon>Ecdysozoa</taxon>
        <taxon>Arthropoda</taxon>
        <taxon>Hexapoda</taxon>
        <taxon>Insecta</taxon>
        <taxon>Pterygota</taxon>
        <taxon>Neoptera</taxon>
        <taxon>Paraneoptera</taxon>
        <taxon>Hemiptera</taxon>
        <taxon>Heteroptera</taxon>
        <taxon>Panheteroptera</taxon>
        <taxon>Nepomorpha</taxon>
        <taxon>Nepidae</taxon>
        <taxon>Ranatrinae</taxon>
        <taxon>Ranatra</taxon>
    </lineage>
</organism>
<reference evidence="9 10" key="1">
    <citation type="submission" date="2024-07" db="EMBL/GenBank/DDBJ databases">
        <title>Chromosome-level genome assembly of the water stick insect Ranatra chinensis (Heteroptera: Nepidae).</title>
        <authorList>
            <person name="Liu X."/>
        </authorList>
    </citation>
    <scope>NUCLEOTIDE SEQUENCE [LARGE SCALE GENOMIC DNA]</scope>
    <source>
        <strain evidence="9">Cailab_2021Rc</strain>
        <tissue evidence="9">Muscle</tissue>
    </source>
</reference>
<keyword evidence="6 8" id="KW-0472">Membrane</keyword>
<dbReference type="EMBL" id="JBFDAA010000002">
    <property type="protein sequence ID" value="KAL1139783.1"/>
    <property type="molecule type" value="Genomic_DNA"/>
</dbReference>
<evidence type="ECO:0000256" key="5">
    <source>
        <dbReference type="ARBA" id="ARBA00022989"/>
    </source>
</evidence>